<dbReference type="EMBL" id="BSNG01000001">
    <property type="protein sequence ID" value="GLQ09264.1"/>
    <property type="molecule type" value="Genomic_DNA"/>
</dbReference>
<dbReference type="Proteomes" id="UP001161406">
    <property type="component" value="Unassembled WGS sequence"/>
</dbReference>
<evidence type="ECO:0000313" key="1">
    <source>
        <dbReference type="EMBL" id="GLQ09264.1"/>
    </source>
</evidence>
<protein>
    <submittedName>
        <fullName evidence="1">Uncharacterized protein</fullName>
    </submittedName>
</protein>
<reference evidence="1" key="2">
    <citation type="submission" date="2023-01" db="EMBL/GenBank/DDBJ databases">
        <title>Draft genome sequence of Devosia yakushimensis strain NBRC 103855.</title>
        <authorList>
            <person name="Sun Q."/>
            <person name="Mori K."/>
        </authorList>
    </citation>
    <scope>NUCLEOTIDE SEQUENCE</scope>
    <source>
        <strain evidence="1">NBRC 103855</strain>
    </source>
</reference>
<gene>
    <name evidence="1" type="ORF">GCM10007913_11960</name>
</gene>
<reference evidence="1" key="1">
    <citation type="journal article" date="2014" name="Int. J. Syst. Evol. Microbiol.">
        <title>Complete genome of a new Firmicutes species belonging to the dominant human colonic microbiota ('Ruminococcus bicirculans') reveals two chromosomes and a selective capacity to utilize plant glucans.</title>
        <authorList>
            <consortium name="NISC Comparative Sequencing Program"/>
            <person name="Wegmann U."/>
            <person name="Louis P."/>
            <person name="Goesmann A."/>
            <person name="Henrissat B."/>
            <person name="Duncan S.H."/>
            <person name="Flint H.J."/>
        </authorList>
    </citation>
    <scope>NUCLEOTIDE SEQUENCE</scope>
    <source>
        <strain evidence="1">NBRC 103855</strain>
    </source>
</reference>
<keyword evidence="2" id="KW-1185">Reference proteome</keyword>
<proteinExistence type="predicted"/>
<organism evidence="1 2">
    <name type="scientific">Devosia yakushimensis</name>
    <dbReference type="NCBI Taxonomy" id="470028"/>
    <lineage>
        <taxon>Bacteria</taxon>
        <taxon>Pseudomonadati</taxon>
        <taxon>Pseudomonadota</taxon>
        <taxon>Alphaproteobacteria</taxon>
        <taxon>Hyphomicrobiales</taxon>
        <taxon>Devosiaceae</taxon>
        <taxon>Devosia</taxon>
    </lineage>
</organism>
<accession>A0ABQ5UDN1</accession>
<name>A0ABQ5UDN1_9HYPH</name>
<comment type="caution">
    <text evidence="1">The sequence shown here is derived from an EMBL/GenBank/DDBJ whole genome shotgun (WGS) entry which is preliminary data.</text>
</comment>
<sequence>MARRRASKPVALSDLTALMSKVGRRHPELVQSRNVALFIELLIDEARQEHGDLAKSMTLATED</sequence>
<evidence type="ECO:0000313" key="2">
    <source>
        <dbReference type="Proteomes" id="UP001161406"/>
    </source>
</evidence>